<gene>
    <name evidence="1" type="ORF">M413DRAFT_323859</name>
</gene>
<dbReference type="Proteomes" id="UP000053424">
    <property type="component" value="Unassembled WGS sequence"/>
</dbReference>
<name>A0A0C2Y4G4_HEBCY</name>
<evidence type="ECO:0000313" key="2">
    <source>
        <dbReference type="Proteomes" id="UP000053424"/>
    </source>
</evidence>
<keyword evidence="2" id="KW-1185">Reference proteome</keyword>
<dbReference type="AlphaFoldDB" id="A0A0C2Y4G4"/>
<reference evidence="2" key="2">
    <citation type="submission" date="2015-01" db="EMBL/GenBank/DDBJ databases">
        <title>Evolutionary Origins and Diversification of the Mycorrhizal Mutualists.</title>
        <authorList>
            <consortium name="DOE Joint Genome Institute"/>
            <consortium name="Mycorrhizal Genomics Consortium"/>
            <person name="Kohler A."/>
            <person name="Kuo A."/>
            <person name="Nagy L.G."/>
            <person name="Floudas D."/>
            <person name="Copeland A."/>
            <person name="Barry K.W."/>
            <person name="Cichocki N."/>
            <person name="Veneault-Fourrey C."/>
            <person name="LaButti K."/>
            <person name="Lindquist E.A."/>
            <person name="Lipzen A."/>
            <person name="Lundell T."/>
            <person name="Morin E."/>
            <person name="Murat C."/>
            <person name="Riley R."/>
            <person name="Ohm R."/>
            <person name="Sun H."/>
            <person name="Tunlid A."/>
            <person name="Henrissat B."/>
            <person name="Grigoriev I.V."/>
            <person name="Hibbett D.S."/>
            <person name="Martin F."/>
        </authorList>
    </citation>
    <scope>NUCLEOTIDE SEQUENCE [LARGE SCALE GENOMIC DNA]</scope>
    <source>
        <strain evidence="2">h7</strain>
    </source>
</reference>
<accession>A0A0C2Y4G4</accession>
<proteinExistence type="predicted"/>
<reference evidence="1 2" key="1">
    <citation type="submission" date="2014-04" db="EMBL/GenBank/DDBJ databases">
        <authorList>
            <consortium name="DOE Joint Genome Institute"/>
            <person name="Kuo A."/>
            <person name="Gay G."/>
            <person name="Dore J."/>
            <person name="Kohler A."/>
            <person name="Nagy L.G."/>
            <person name="Floudas D."/>
            <person name="Copeland A."/>
            <person name="Barry K.W."/>
            <person name="Cichocki N."/>
            <person name="Veneault-Fourrey C."/>
            <person name="LaButti K."/>
            <person name="Lindquist E.A."/>
            <person name="Lipzen A."/>
            <person name="Lundell T."/>
            <person name="Morin E."/>
            <person name="Murat C."/>
            <person name="Sun H."/>
            <person name="Tunlid A."/>
            <person name="Henrissat B."/>
            <person name="Grigoriev I.V."/>
            <person name="Hibbett D.S."/>
            <person name="Martin F."/>
            <person name="Nordberg H.P."/>
            <person name="Cantor M.N."/>
            <person name="Hua S.X."/>
        </authorList>
    </citation>
    <scope>NUCLEOTIDE SEQUENCE [LARGE SCALE GENOMIC DNA]</scope>
    <source>
        <strain evidence="2">h7</strain>
    </source>
</reference>
<dbReference type="HOGENOM" id="CLU_2705082_0_0_1"/>
<evidence type="ECO:0000313" key="1">
    <source>
        <dbReference type="EMBL" id="KIM35957.1"/>
    </source>
</evidence>
<organism evidence="1 2">
    <name type="scientific">Hebeloma cylindrosporum</name>
    <dbReference type="NCBI Taxonomy" id="76867"/>
    <lineage>
        <taxon>Eukaryota</taxon>
        <taxon>Fungi</taxon>
        <taxon>Dikarya</taxon>
        <taxon>Basidiomycota</taxon>
        <taxon>Agaricomycotina</taxon>
        <taxon>Agaricomycetes</taxon>
        <taxon>Agaricomycetidae</taxon>
        <taxon>Agaricales</taxon>
        <taxon>Agaricineae</taxon>
        <taxon>Hymenogastraceae</taxon>
        <taxon>Hebeloma</taxon>
    </lineage>
</organism>
<dbReference type="EMBL" id="KN831811">
    <property type="protein sequence ID" value="KIM35957.1"/>
    <property type="molecule type" value="Genomic_DNA"/>
</dbReference>
<protein>
    <submittedName>
        <fullName evidence="1">Uncharacterized protein</fullName>
    </submittedName>
</protein>
<sequence length="73" mass="7708">MPIQMIPSTPPTTTGAITITSLTMLTIQGVTTARLMPQTPATPQATTTITMATTNIPSKTPTPIPMCINVQRL</sequence>